<evidence type="ECO:0000256" key="1">
    <source>
        <dbReference type="SAM" id="SignalP"/>
    </source>
</evidence>
<comment type="caution">
    <text evidence="2">The sequence shown here is derived from an EMBL/GenBank/DDBJ whole genome shotgun (WGS) entry which is preliminary data.</text>
</comment>
<feature type="chain" id="PRO_5029837579" evidence="1">
    <location>
        <begin position="27"/>
        <end position="76"/>
    </location>
</feature>
<keyword evidence="1" id="KW-0732">Signal</keyword>
<proteinExistence type="predicted"/>
<dbReference type="EMBL" id="JAATIQ010000080">
    <property type="protein sequence ID" value="KAF4386995.1"/>
    <property type="molecule type" value="Genomic_DNA"/>
</dbReference>
<dbReference type="AlphaFoldDB" id="A0A7J6GVR9"/>
<gene>
    <name evidence="2" type="ORF">G4B88_024567</name>
</gene>
<keyword evidence="3" id="KW-1185">Reference proteome</keyword>
<accession>A0A7J6GVR9</accession>
<organism evidence="2 3">
    <name type="scientific">Cannabis sativa</name>
    <name type="common">Hemp</name>
    <name type="synonym">Marijuana</name>
    <dbReference type="NCBI Taxonomy" id="3483"/>
    <lineage>
        <taxon>Eukaryota</taxon>
        <taxon>Viridiplantae</taxon>
        <taxon>Streptophyta</taxon>
        <taxon>Embryophyta</taxon>
        <taxon>Tracheophyta</taxon>
        <taxon>Spermatophyta</taxon>
        <taxon>Magnoliopsida</taxon>
        <taxon>eudicotyledons</taxon>
        <taxon>Gunneridae</taxon>
        <taxon>Pentapetalae</taxon>
        <taxon>rosids</taxon>
        <taxon>fabids</taxon>
        <taxon>Rosales</taxon>
        <taxon>Cannabaceae</taxon>
        <taxon>Cannabis</taxon>
    </lineage>
</organism>
<evidence type="ECO:0000313" key="2">
    <source>
        <dbReference type="EMBL" id="KAF4386995.1"/>
    </source>
</evidence>
<name>A0A7J6GVR9_CANSA</name>
<reference evidence="2 3" key="1">
    <citation type="journal article" date="2020" name="bioRxiv">
        <title>Sequence and annotation of 42 cannabis genomes reveals extensive copy number variation in cannabinoid synthesis and pathogen resistance genes.</title>
        <authorList>
            <person name="Mckernan K.J."/>
            <person name="Helbert Y."/>
            <person name="Kane L.T."/>
            <person name="Ebling H."/>
            <person name="Zhang L."/>
            <person name="Liu B."/>
            <person name="Eaton Z."/>
            <person name="Mclaughlin S."/>
            <person name="Kingan S."/>
            <person name="Baybayan P."/>
            <person name="Concepcion G."/>
            <person name="Jordan M."/>
            <person name="Riva A."/>
            <person name="Barbazuk W."/>
            <person name="Harkins T."/>
        </authorList>
    </citation>
    <scope>NUCLEOTIDE SEQUENCE [LARGE SCALE GENOMIC DNA]</scope>
    <source>
        <strain evidence="3">cv. Jamaican Lion 4</strain>
        <tissue evidence="2">Leaf</tissue>
    </source>
</reference>
<feature type="signal peptide" evidence="1">
    <location>
        <begin position="1"/>
        <end position="26"/>
    </location>
</feature>
<dbReference type="Proteomes" id="UP000583929">
    <property type="component" value="Unassembled WGS sequence"/>
</dbReference>
<protein>
    <submittedName>
        <fullName evidence="2">Uncharacterized protein</fullName>
    </submittedName>
</protein>
<sequence length="76" mass="7946">MTSSNTITIISFMCIALLLVSEPGSAINLPSNCLGECGIDEKTCNKLCLGKSFKNGGKCVYNLGGGPFGLCCCYNN</sequence>
<evidence type="ECO:0000313" key="3">
    <source>
        <dbReference type="Proteomes" id="UP000583929"/>
    </source>
</evidence>